<feature type="compositionally biased region" description="Basic and acidic residues" evidence="1">
    <location>
        <begin position="131"/>
        <end position="146"/>
    </location>
</feature>
<feature type="compositionally biased region" description="Polar residues" evidence="1">
    <location>
        <begin position="94"/>
        <end position="104"/>
    </location>
</feature>
<protein>
    <submittedName>
        <fullName evidence="2">Uncharacterized protein</fullName>
    </submittedName>
</protein>
<dbReference type="Proteomes" id="UP000010094">
    <property type="component" value="Chromosome VII"/>
</dbReference>
<dbReference type="OrthoDB" id="2194465at2759"/>
<dbReference type="VEuPathDB" id="MicrosporidiaDB:EROM_070360"/>
<evidence type="ECO:0000313" key="2">
    <source>
        <dbReference type="EMBL" id="AFN83287.1"/>
    </source>
</evidence>
<proteinExistence type="predicted"/>
<sequence>MVFCMRGLWNIVPCRNKASEKVMKSTYLKTYETLQSEDDSNSLVDNDGMDEMLTKDSFRGMKSRGSERKMPRKIRKGASMSSEVKIDERKKQTTKSNSMTNSDDSWSDSYEDTFEKTEFRSSSKEKRKNRERYDKKESRSSRRVFSEDSSSGDAQGGRRSSKAMDMASKKSEILEKYRNRIYSGDKRHYNSDDISKESDMESSNYGKKERSTGSTSKQRPDEHKDSHNLDDSESEISFIMDIYDKSSLNNSLREKMFEYLKQMERKG</sequence>
<feature type="region of interest" description="Disordered" evidence="1">
    <location>
        <begin position="38"/>
        <end position="235"/>
    </location>
</feature>
<feature type="compositionally biased region" description="Basic and acidic residues" evidence="1">
    <location>
        <begin position="52"/>
        <end position="69"/>
    </location>
</feature>
<accession>I7AS90</accession>
<feature type="compositionally biased region" description="Basic and acidic residues" evidence="1">
    <location>
        <begin position="218"/>
        <end position="230"/>
    </location>
</feature>
<feature type="compositionally biased region" description="Basic and acidic residues" evidence="1">
    <location>
        <begin position="167"/>
        <end position="199"/>
    </location>
</feature>
<gene>
    <name evidence="2" type="ordered locus">EROM_070360</name>
</gene>
<dbReference type="KEGG" id="ero:EROM_070360"/>
<dbReference type="HOGENOM" id="CLU_970096_0_0_1"/>
<reference evidence="2 3" key="1">
    <citation type="journal article" date="2012" name="Proc. Natl. Acad. Sci. U.S.A.">
        <title>Gain and loss of multiple functionally related, horizontally transferred genes in the reduced genomes of two microsporidian parasites.</title>
        <authorList>
            <person name="Pombert J.-F."/>
            <person name="Selman M."/>
            <person name="Burki F."/>
            <person name="Bardell F.T."/>
            <person name="Farinelli L."/>
            <person name="Solter L.F."/>
            <person name="Whitman D.W."/>
            <person name="Weiss L.M."/>
            <person name="Corradi N."/>
            <person name="Keeling P.J."/>
        </authorList>
    </citation>
    <scope>NUCLEOTIDE SEQUENCE [LARGE SCALE GENOMIC DNA]</scope>
    <source>
        <strain evidence="2 3">SJ-2008</strain>
    </source>
</reference>
<name>I7AS90_ENCRO</name>
<keyword evidence="3" id="KW-1185">Reference proteome</keyword>
<feature type="compositionally biased region" description="Basic and acidic residues" evidence="1">
    <location>
        <begin position="113"/>
        <end position="124"/>
    </location>
</feature>
<dbReference type="EMBL" id="CP003524">
    <property type="protein sequence ID" value="AFN83287.1"/>
    <property type="molecule type" value="Genomic_DNA"/>
</dbReference>
<organism evidence="2 3">
    <name type="scientific">Encephalitozoon romaleae (strain SJ-2008)</name>
    <name type="common">Microsporidian parasite</name>
    <dbReference type="NCBI Taxonomy" id="1178016"/>
    <lineage>
        <taxon>Eukaryota</taxon>
        <taxon>Fungi</taxon>
        <taxon>Fungi incertae sedis</taxon>
        <taxon>Microsporidia</taxon>
        <taxon>Unikaryonidae</taxon>
        <taxon>Encephalitozoon</taxon>
    </lineage>
</organism>
<dbReference type="AlphaFoldDB" id="I7AS90"/>
<evidence type="ECO:0000256" key="1">
    <source>
        <dbReference type="SAM" id="MobiDB-lite"/>
    </source>
</evidence>
<evidence type="ECO:0000313" key="3">
    <source>
        <dbReference type="Proteomes" id="UP000010094"/>
    </source>
</evidence>
<dbReference type="GeneID" id="20521595"/>
<dbReference type="RefSeq" id="XP_009264784.1">
    <property type="nucleotide sequence ID" value="XM_009266509.1"/>
</dbReference>